<keyword evidence="2" id="KW-1185">Reference proteome</keyword>
<protein>
    <submittedName>
        <fullName evidence="1">Uncharacterized protein</fullName>
    </submittedName>
</protein>
<reference evidence="1 2" key="1">
    <citation type="submission" date="2018-11" db="EMBL/GenBank/DDBJ databases">
        <authorList>
            <consortium name="Pathogen Informatics"/>
        </authorList>
    </citation>
    <scope>NUCLEOTIDE SEQUENCE [LARGE SCALE GENOMIC DNA]</scope>
</reference>
<name>A0A3P7MDP7_DIBLA</name>
<dbReference type="Proteomes" id="UP000281553">
    <property type="component" value="Unassembled WGS sequence"/>
</dbReference>
<proteinExistence type="predicted"/>
<dbReference type="EMBL" id="UYRU01071958">
    <property type="protein sequence ID" value="VDN21657.1"/>
    <property type="molecule type" value="Genomic_DNA"/>
</dbReference>
<evidence type="ECO:0000313" key="1">
    <source>
        <dbReference type="EMBL" id="VDN21657.1"/>
    </source>
</evidence>
<sequence>MFAGNLMINFTLPASHRIQQLFSLIATGSRKFKPCFDHSRLLVLPPQSPVDSWILRDRIAQLNLFLPIQVSRVELSSFTLNVHPPTHNLSVSLSTFRGTFRPLRPSSTTCARDQLKTVIFFNEMNVCRRLSCKPQCKTRKSEARGSKPHDSHLLWHFRSSHNNDAHS</sequence>
<gene>
    <name evidence="1" type="ORF">DILT_LOCUS13878</name>
</gene>
<accession>A0A3P7MDP7</accession>
<evidence type="ECO:0000313" key="2">
    <source>
        <dbReference type="Proteomes" id="UP000281553"/>
    </source>
</evidence>
<dbReference type="AlphaFoldDB" id="A0A3P7MDP7"/>
<organism evidence="1 2">
    <name type="scientific">Dibothriocephalus latus</name>
    <name type="common">Fish tapeworm</name>
    <name type="synonym">Diphyllobothrium latum</name>
    <dbReference type="NCBI Taxonomy" id="60516"/>
    <lineage>
        <taxon>Eukaryota</taxon>
        <taxon>Metazoa</taxon>
        <taxon>Spiralia</taxon>
        <taxon>Lophotrochozoa</taxon>
        <taxon>Platyhelminthes</taxon>
        <taxon>Cestoda</taxon>
        <taxon>Eucestoda</taxon>
        <taxon>Diphyllobothriidea</taxon>
        <taxon>Diphyllobothriidae</taxon>
        <taxon>Dibothriocephalus</taxon>
    </lineage>
</organism>